<proteinExistence type="predicted"/>
<evidence type="ECO:0000313" key="5">
    <source>
        <dbReference type="Proteomes" id="UP000451471"/>
    </source>
</evidence>
<keyword evidence="2" id="KW-0472">Membrane</keyword>
<dbReference type="Pfam" id="PF26465">
    <property type="entry name" value="DUF8142"/>
    <property type="match status" value="1"/>
</dbReference>
<dbReference type="InterPro" id="IPR058455">
    <property type="entry name" value="DUF8142"/>
</dbReference>
<protein>
    <recommendedName>
        <fullName evidence="3">DUF8142 domain-containing protein</fullName>
    </recommendedName>
</protein>
<feature type="transmembrane region" description="Helical" evidence="2">
    <location>
        <begin position="39"/>
        <end position="58"/>
    </location>
</feature>
<feature type="transmembrane region" description="Helical" evidence="2">
    <location>
        <begin position="12"/>
        <end position="33"/>
    </location>
</feature>
<keyword evidence="5" id="KW-1185">Reference proteome</keyword>
<sequence>MATEFTISRKLAALYISPFVLLGLADIALLLLWGLDPLWGFMILPPILFISVIGWIAFRTGFARDRGRADGPDEASVDASTTEETAVEEELV</sequence>
<evidence type="ECO:0000256" key="2">
    <source>
        <dbReference type="SAM" id="Phobius"/>
    </source>
</evidence>
<feature type="region of interest" description="Disordered" evidence="1">
    <location>
        <begin position="65"/>
        <end position="92"/>
    </location>
</feature>
<comment type="caution">
    <text evidence="4">The sequence shown here is derived from an EMBL/GenBank/DDBJ whole genome shotgun (WGS) entry which is preliminary data.</text>
</comment>
<reference evidence="4 5" key="1">
    <citation type="submission" date="2019-12" db="EMBL/GenBank/DDBJ databases">
        <title>Halocatena pleomorpha gen. nov. sp. nov., an extremely halophilic archaeon of family Halobacteriaceae isolated from saltpan soil.</title>
        <authorList>
            <person name="Pal Y."/>
            <person name="Verma A."/>
            <person name="Krishnamurthi S."/>
            <person name="Kumar P."/>
        </authorList>
    </citation>
    <scope>NUCLEOTIDE SEQUENCE [LARGE SCALE GENOMIC DNA]</scope>
    <source>
        <strain evidence="4 5">JCM 16495</strain>
    </source>
</reference>
<keyword evidence="2" id="KW-0812">Transmembrane</keyword>
<gene>
    <name evidence="4" type="ORF">GQS65_21025</name>
</gene>
<name>A0A6B0GXR9_9EURY</name>
<evidence type="ECO:0000259" key="3">
    <source>
        <dbReference type="Pfam" id="PF26465"/>
    </source>
</evidence>
<accession>A0A6B0GXR9</accession>
<dbReference type="AlphaFoldDB" id="A0A6B0GXR9"/>
<dbReference type="RefSeq" id="WP_158206576.1">
    <property type="nucleotide sequence ID" value="NZ_WSZK01000046.1"/>
</dbReference>
<dbReference type="EMBL" id="WSZK01000046">
    <property type="protein sequence ID" value="MWG36935.1"/>
    <property type="molecule type" value="Genomic_DNA"/>
</dbReference>
<dbReference type="Proteomes" id="UP000451471">
    <property type="component" value="Unassembled WGS sequence"/>
</dbReference>
<evidence type="ECO:0000256" key="1">
    <source>
        <dbReference type="SAM" id="MobiDB-lite"/>
    </source>
</evidence>
<keyword evidence="2" id="KW-1133">Transmembrane helix</keyword>
<dbReference type="OrthoDB" id="178052at2157"/>
<evidence type="ECO:0000313" key="4">
    <source>
        <dbReference type="EMBL" id="MWG36935.1"/>
    </source>
</evidence>
<feature type="domain" description="DUF8142" evidence="3">
    <location>
        <begin position="8"/>
        <end position="66"/>
    </location>
</feature>
<organism evidence="4 5">
    <name type="scientific">Halomarina oriensis</name>
    <dbReference type="NCBI Taxonomy" id="671145"/>
    <lineage>
        <taxon>Archaea</taxon>
        <taxon>Methanobacteriati</taxon>
        <taxon>Methanobacteriota</taxon>
        <taxon>Stenosarchaea group</taxon>
        <taxon>Halobacteria</taxon>
        <taxon>Halobacteriales</taxon>
        <taxon>Natronomonadaceae</taxon>
        <taxon>Halomarina</taxon>
    </lineage>
</organism>